<accession>A0ABQ5W900</accession>
<dbReference type="RefSeq" id="WP_284341915.1">
    <property type="nucleotide sequence ID" value="NZ_BSNS01000020.1"/>
</dbReference>
<evidence type="ECO:0000256" key="3">
    <source>
        <dbReference type="ARBA" id="ARBA00011557"/>
    </source>
</evidence>
<name>A0ABQ5W900_9HYPH</name>
<feature type="signal peptide" evidence="9">
    <location>
        <begin position="1"/>
        <end position="21"/>
    </location>
</feature>
<comment type="caution">
    <text evidence="10">The sequence shown here is derived from an EMBL/GenBank/DDBJ whole genome shotgun (WGS) entry which is preliminary data.</text>
</comment>
<sequence>MKRSSPFAALVLVAVSGQVLAQETVLRYMSWDPAQLEIEGPAIEEFETAHNVTVETQALPPDDYWPRLSALAAAGDLPDVFAMSSGFVAEWAEAGNLANLGEQMEGVDLNAYYGAAIEAGMVDGEPYAFPQNWVAPVLYYNKDAFDAAGVDYPSDDWTWDDFLNAAKALTIDENGDGEPEQWGYYFYGRYAHTDGWIFRNGGRLINAEETALEPTQEAVNALEFLVGLVSEHTVAPQPQSLEGVRQQDVFPLGMAAMWVDGTWNIDNTRQVAGDSFAWGIAPIPMGPDATPETAVTYAWADMMSIAETSEQKDLAWQFIQHMVGEGRTPADFPGGKVPAYKAIAETESWLEEGLQPDNKGLILELGAQPTYTGFSKNWSAWRGYAAAGSGGMNGEIDEVLNGRKSLDEAIDAFVAYGNDVLSR</sequence>
<evidence type="ECO:0000256" key="5">
    <source>
        <dbReference type="ARBA" id="ARBA00022448"/>
    </source>
</evidence>
<keyword evidence="11" id="KW-1185">Reference proteome</keyword>
<comment type="subunit">
    <text evidence="3">The complex is composed of two ATP-binding proteins (UgpC), two transmembrane proteins (UgpA and UgpE) and a solute-binding protein (UgpB).</text>
</comment>
<dbReference type="InterPro" id="IPR006059">
    <property type="entry name" value="SBP"/>
</dbReference>
<dbReference type="SUPFAM" id="SSF53850">
    <property type="entry name" value="Periplasmic binding protein-like II"/>
    <property type="match status" value="1"/>
</dbReference>
<comment type="similarity">
    <text evidence="2">Belongs to the bacterial solute-binding protein 1 family.</text>
</comment>
<comment type="function">
    <text evidence="8">Part of the ABC transporter complex UgpBAEC involved in sn-glycerol-3-phosphate (G3P) import. Binds G3P.</text>
</comment>
<evidence type="ECO:0000256" key="9">
    <source>
        <dbReference type="SAM" id="SignalP"/>
    </source>
</evidence>
<evidence type="ECO:0000313" key="10">
    <source>
        <dbReference type="EMBL" id="GLQ56511.1"/>
    </source>
</evidence>
<dbReference type="CDD" id="cd13585">
    <property type="entry name" value="PBP2_TMBP_like"/>
    <property type="match status" value="1"/>
</dbReference>
<evidence type="ECO:0000256" key="1">
    <source>
        <dbReference type="ARBA" id="ARBA00004418"/>
    </source>
</evidence>
<protein>
    <recommendedName>
        <fullName evidence="4">sn-glycerol-3-phosphate-binding periplasmic protein UgpB</fullName>
    </recommendedName>
</protein>
<evidence type="ECO:0000313" key="11">
    <source>
        <dbReference type="Proteomes" id="UP001156691"/>
    </source>
</evidence>
<organism evidence="10 11">
    <name type="scientific">Devosia nitrariae</name>
    <dbReference type="NCBI Taxonomy" id="2071872"/>
    <lineage>
        <taxon>Bacteria</taxon>
        <taxon>Pseudomonadati</taxon>
        <taxon>Pseudomonadota</taxon>
        <taxon>Alphaproteobacteria</taxon>
        <taxon>Hyphomicrobiales</taxon>
        <taxon>Devosiaceae</taxon>
        <taxon>Devosia</taxon>
    </lineage>
</organism>
<proteinExistence type="inferred from homology"/>
<reference evidence="11" key="1">
    <citation type="journal article" date="2019" name="Int. J. Syst. Evol. Microbiol.">
        <title>The Global Catalogue of Microorganisms (GCM) 10K type strain sequencing project: providing services to taxonomists for standard genome sequencing and annotation.</title>
        <authorList>
            <consortium name="The Broad Institute Genomics Platform"/>
            <consortium name="The Broad Institute Genome Sequencing Center for Infectious Disease"/>
            <person name="Wu L."/>
            <person name="Ma J."/>
        </authorList>
    </citation>
    <scope>NUCLEOTIDE SEQUENCE [LARGE SCALE GENOMIC DNA]</scope>
    <source>
        <strain evidence="11">NBRC 112416</strain>
    </source>
</reference>
<feature type="chain" id="PRO_5046024300" description="sn-glycerol-3-phosphate-binding periplasmic protein UgpB" evidence="9">
    <location>
        <begin position="22"/>
        <end position="423"/>
    </location>
</feature>
<evidence type="ECO:0000256" key="8">
    <source>
        <dbReference type="ARBA" id="ARBA00034473"/>
    </source>
</evidence>
<keyword evidence="7" id="KW-0574">Periplasm</keyword>
<dbReference type="InterPro" id="IPR050490">
    <property type="entry name" value="Bact_solute-bd_prot1"/>
</dbReference>
<dbReference type="EMBL" id="BSNS01000020">
    <property type="protein sequence ID" value="GLQ56511.1"/>
    <property type="molecule type" value="Genomic_DNA"/>
</dbReference>
<evidence type="ECO:0000256" key="6">
    <source>
        <dbReference type="ARBA" id="ARBA00022729"/>
    </source>
</evidence>
<dbReference type="PANTHER" id="PTHR43649:SF31">
    <property type="entry name" value="SN-GLYCEROL-3-PHOSPHATE-BINDING PERIPLASMIC PROTEIN UGPB"/>
    <property type="match status" value="1"/>
</dbReference>
<dbReference type="PANTHER" id="PTHR43649">
    <property type="entry name" value="ARABINOSE-BINDING PROTEIN-RELATED"/>
    <property type="match status" value="1"/>
</dbReference>
<dbReference type="Gene3D" id="3.40.190.10">
    <property type="entry name" value="Periplasmic binding protein-like II"/>
    <property type="match status" value="1"/>
</dbReference>
<comment type="subcellular location">
    <subcellularLocation>
        <location evidence="1">Periplasm</location>
    </subcellularLocation>
</comment>
<gene>
    <name evidence="10" type="ORF">GCM10010862_37700</name>
</gene>
<evidence type="ECO:0000256" key="7">
    <source>
        <dbReference type="ARBA" id="ARBA00022764"/>
    </source>
</evidence>
<dbReference type="Pfam" id="PF01547">
    <property type="entry name" value="SBP_bac_1"/>
    <property type="match status" value="1"/>
</dbReference>
<dbReference type="Proteomes" id="UP001156691">
    <property type="component" value="Unassembled WGS sequence"/>
</dbReference>
<keyword evidence="6 9" id="KW-0732">Signal</keyword>
<evidence type="ECO:0000256" key="4">
    <source>
        <dbReference type="ARBA" id="ARBA00017470"/>
    </source>
</evidence>
<evidence type="ECO:0000256" key="2">
    <source>
        <dbReference type="ARBA" id="ARBA00008520"/>
    </source>
</evidence>
<keyword evidence="5" id="KW-0813">Transport</keyword>